<name>A0ABP9W2R1_9BACT</name>
<dbReference type="EMBL" id="BAABRO010000035">
    <property type="protein sequence ID" value="GAA5511090.1"/>
    <property type="molecule type" value="Genomic_DNA"/>
</dbReference>
<evidence type="ECO:0000313" key="2">
    <source>
        <dbReference type="Proteomes" id="UP001416858"/>
    </source>
</evidence>
<comment type="caution">
    <text evidence="1">The sequence shown here is derived from an EMBL/GenBank/DDBJ whole genome shotgun (WGS) entry which is preliminary data.</text>
</comment>
<gene>
    <name evidence="1" type="ORF">Rcae01_06603</name>
</gene>
<reference evidence="1 2" key="1">
    <citation type="submission" date="2024-02" db="EMBL/GenBank/DDBJ databases">
        <title>Rhodopirellula caenicola NBRC 110016.</title>
        <authorList>
            <person name="Ichikawa N."/>
            <person name="Katano-Makiyama Y."/>
            <person name="Hidaka K."/>
        </authorList>
    </citation>
    <scope>NUCLEOTIDE SEQUENCE [LARGE SCALE GENOMIC DNA]</scope>
    <source>
        <strain evidence="1 2">NBRC 110016</strain>
    </source>
</reference>
<keyword evidence="2" id="KW-1185">Reference proteome</keyword>
<evidence type="ECO:0000313" key="1">
    <source>
        <dbReference type="EMBL" id="GAA5511090.1"/>
    </source>
</evidence>
<sequence length="36" mass="3988">MVGNGWSEGGGKEMTGKKMEGKKMLLGKWYRLSTPN</sequence>
<organism evidence="1 2">
    <name type="scientific">Novipirellula caenicola</name>
    <dbReference type="NCBI Taxonomy" id="1536901"/>
    <lineage>
        <taxon>Bacteria</taxon>
        <taxon>Pseudomonadati</taxon>
        <taxon>Planctomycetota</taxon>
        <taxon>Planctomycetia</taxon>
        <taxon>Pirellulales</taxon>
        <taxon>Pirellulaceae</taxon>
        <taxon>Novipirellula</taxon>
    </lineage>
</organism>
<accession>A0ABP9W2R1</accession>
<protein>
    <submittedName>
        <fullName evidence="1">Uncharacterized protein</fullName>
    </submittedName>
</protein>
<dbReference type="Proteomes" id="UP001416858">
    <property type="component" value="Unassembled WGS sequence"/>
</dbReference>
<proteinExistence type="predicted"/>